<dbReference type="CDD" id="cd01310">
    <property type="entry name" value="TatD_DNAse"/>
    <property type="match status" value="1"/>
</dbReference>
<gene>
    <name evidence="5" type="ORF">EV644_11687</name>
</gene>
<dbReference type="InterPro" id="IPR015991">
    <property type="entry name" value="TatD/YcfH-like"/>
</dbReference>
<feature type="transmembrane region" description="Helical" evidence="4">
    <location>
        <begin position="19"/>
        <end position="40"/>
    </location>
</feature>
<evidence type="ECO:0000256" key="1">
    <source>
        <dbReference type="ARBA" id="ARBA00022723"/>
    </source>
</evidence>
<reference evidence="5 6" key="1">
    <citation type="journal article" date="2015" name="Stand. Genomic Sci.">
        <title>Genomic Encyclopedia of Bacterial and Archaeal Type Strains, Phase III: the genomes of soil and plant-associated and newly described type strains.</title>
        <authorList>
            <person name="Whitman W.B."/>
            <person name="Woyke T."/>
            <person name="Klenk H.P."/>
            <person name="Zhou Y."/>
            <person name="Lilburn T.G."/>
            <person name="Beck B.J."/>
            <person name="De Vos P."/>
            <person name="Vandamme P."/>
            <person name="Eisen J.A."/>
            <person name="Garrity G."/>
            <person name="Hugenholtz P."/>
            <person name="Kyrpides N.C."/>
        </authorList>
    </citation>
    <scope>NUCLEOTIDE SEQUENCE [LARGE SCALE GENOMIC DNA]</scope>
    <source>
        <strain evidence="5 6">VKM Ac-2538</strain>
    </source>
</reference>
<keyword evidence="4" id="KW-1133">Transmembrane helix</keyword>
<dbReference type="SUPFAM" id="SSF51556">
    <property type="entry name" value="Metallo-dependent hydrolases"/>
    <property type="match status" value="1"/>
</dbReference>
<dbReference type="PANTHER" id="PTHR46124:SF2">
    <property type="entry name" value="D-AMINOACYL-TRNA DEACYLASE"/>
    <property type="match status" value="1"/>
</dbReference>
<dbReference type="InterPro" id="IPR018228">
    <property type="entry name" value="DNase_TatD-rel_CS"/>
</dbReference>
<proteinExistence type="predicted"/>
<keyword evidence="2 5" id="KW-0378">Hydrolase</keyword>
<sequence length="453" mass="48540">MAAGTAVTLVFSHPGYSEYHFLGATLALGMVGVVAVGVNLSPGTRTRDAHPDDVAVSNVFCMPARYRPGCPDDVYWISGLSGVQLWIEGWAYAPANLAATDHKTICVPGRCRPSSTRSRTASSATRTSGSTGCGDRVRIHRSRVSRLGTMSTDGVEVERPTRERAAIGEDGRSRDRSRPALPDPLPMSVVDAHCHLDIADGEDGNWLGAAEAIKLASSVGVTRIVQVGCDLPGALWAVEAAQQYPNLIAGVALHPNEAPRLQAAGEFDNAVAEIERLAKSSDKVRVIGETGLDYFRTGEDGRAAQHESFAAHIDLAKRLDKTLMIHDRDAHDDILAILDREGVPDRLVMHCFSGDTEFARECVNRGAFLSFAGVVTFKNAQSLRDALAVTPLDRVLVETDAPYLTPSPHRGQPNASYLIPHTVRKMAGVLNISVAELCGALSDNADRAFGGSW</sequence>
<name>A0ABY2BCW4_9ACTN</name>
<evidence type="ECO:0000313" key="6">
    <source>
        <dbReference type="Proteomes" id="UP000295818"/>
    </source>
</evidence>
<evidence type="ECO:0000256" key="2">
    <source>
        <dbReference type="ARBA" id="ARBA00022801"/>
    </source>
</evidence>
<evidence type="ECO:0000256" key="4">
    <source>
        <dbReference type="SAM" id="Phobius"/>
    </source>
</evidence>
<dbReference type="EMBL" id="SLWM01000016">
    <property type="protein sequence ID" value="TCO16716.1"/>
    <property type="molecule type" value="Genomic_DNA"/>
</dbReference>
<evidence type="ECO:0000313" key="5">
    <source>
        <dbReference type="EMBL" id="TCO16716.1"/>
    </source>
</evidence>
<organism evidence="5 6">
    <name type="scientific">Kribbella orskensis</name>
    <dbReference type="NCBI Taxonomy" id="2512216"/>
    <lineage>
        <taxon>Bacteria</taxon>
        <taxon>Bacillati</taxon>
        <taxon>Actinomycetota</taxon>
        <taxon>Actinomycetes</taxon>
        <taxon>Propionibacteriales</taxon>
        <taxon>Kribbellaceae</taxon>
        <taxon>Kribbella</taxon>
    </lineage>
</organism>
<dbReference type="Proteomes" id="UP000295818">
    <property type="component" value="Unassembled WGS sequence"/>
</dbReference>
<dbReference type="PANTHER" id="PTHR46124">
    <property type="entry name" value="D-AMINOACYL-TRNA DEACYLASE"/>
    <property type="match status" value="1"/>
</dbReference>
<dbReference type="Gene3D" id="3.20.20.140">
    <property type="entry name" value="Metal-dependent hydrolases"/>
    <property type="match status" value="1"/>
</dbReference>
<keyword evidence="6" id="KW-1185">Reference proteome</keyword>
<feature type="compositionally biased region" description="Low complexity" evidence="3">
    <location>
        <begin position="111"/>
        <end position="134"/>
    </location>
</feature>
<dbReference type="InterPro" id="IPR001130">
    <property type="entry name" value="TatD-like"/>
</dbReference>
<dbReference type="GO" id="GO:0016787">
    <property type="term" value="F:hydrolase activity"/>
    <property type="evidence" value="ECO:0007669"/>
    <property type="project" value="UniProtKB-KW"/>
</dbReference>
<keyword evidence="4" id="KW-0812">Transmembrane</keyword>
<dbReference type="NCBIfam" id="TIGR00010">
    <property type="entry name" value="YchF/TatD family DNA exonuclease"/>
    <property type="match status" value="1"/>
</dbReference>
<dbReference type="Pfam" id="PF01026">
    <property type="entry name" value="TatD_DNase"/>
    <property type="match status" value="1"/>
</dbReference>
<dbReference type="InterPro" id="IPR032466">
    <property type="entry name" value="Metal_Hydrolase"/>
</dbReference>
<feature type="region of interest" description="Disordered" evidence="3">
    <location>
        <begin position="149"/>
        <end position="186"/>
    </location>
</feature>
<accession>A0ABY2BCW4</accession>
<evidence type="ECO:0000256" key="3">
    <source>
        <dbReference type="SAM" id="MobiDB-lite"/>
    </source>
</evidence>
<keyword evidence="4" id="KW-0472">Membrane</keyword>
<comment type="caution">
    <text evidence="5">The sequence shown here is derived from an EMBL/GenBank/DDBJ whole genome shotgun (WGS) entry which is preliminary data.</text>
</comment>
<protein>
    <submittedName>
        <fullName evidence="5">TatD family hydrolase</fullName>
    </submittedName>
</protein>
<dbReference type="PROSITE" id="PS01137">
    <property type="entry name" value="TATD_1"/>
    <property type="match status" value="1"/>
</dbReference>
<feature type="region of interest" description="Disordered" evidence="3">
    <location>
        <begin position="111"/>
        <end position="135"/>
    </location>
</feature>
<feature type="compositionally biased region" description="Basic and acidic residues" evidence="3">
    <location>
        <begin position="156"/>
        <end position="178"/>
    </location>
</feature>
<keyword evidence="1" id="KW-0479">Metal-binding</keyword>